<evidence type="ECO:0000313" key="5">
    <source>
        <dbReference type="EMBL" id="BAL87413.1"/>
    </source>
</evidence>
<dbReference type="SUPFAM" id="SSF49742">
    <property type="entry name" value="PHM/PNGase F"/>
    <property type="match status" value="2"/>
</dbReference>
<dbReference type="HOGENOM" id="CLU_039620_1_0_11"/>
<dbReference type="OrthoDB" id="9786191at2"/>
<dbReference type="KEGG" id="ams:AMIS_21930"/>
<keyword evidence="6" id="KW-1185">Reference proteome</keyword>
<dbReference type="InterPro" id="IPR008977">
    <property type="entry name" value="PHM/PNGase_F_dom_sf"/>
</dbReference>
<evidence type="ECO:0000313" key="6">
    <source>
        <dbReference type="Proteomes" id="UP000007882"/>
    </source>
</evidence>
<evidence type="ECO:0000259" key="4">
    <source>
        <dbReference type="Pfam" id="PF03712"/>
    </source>
</evidence>
<dbReference type="PANTHER" id="PTHR10157">
    <property type="entry name" value="DOPAMINE BETA HYDROXYLASE RELATED"/>
    <property type="match status" value="1"/>
</dbReference>
<dbReference type="PANTHER" id="PTHR10157:SF23">
    <property type="entry name" value="MOXD1 HOMOLOG 1"/>
    <property type="match status" value="1"/>
</dbReference>
<feature type="region of interest" description="Disordered" evidence="2">
    <location>
        <begin position="27"/>
        <end position="68"/>
    </location>
</feature>
<dbReference type="Pfam" id="PF03712">
    <property type="entry name" value="Cu2_monoox_C"/>
    <property type="match status" value="1"/>
</dbReference>
<gene>
    <name evidence="5" type="ordered locus">AMIS_21930</name>
</gene>
<sequence length="397" mass="41164">MRSIRPALAVAAAGLLLATAACGAGPATEPAAAPPAGSATPVTVPGAASHAGHSAGAAAPPPSPLRQGERFVDVGLATPYTPAAPNGGTDEYRCFLVDPQLTETAYLTGSRFLPQNAAIVHHAIFYRVDPEQAGEAAKVDAAADGEGWTCFGDSGVQGQTAWVAHWAPGAGETLMPDGFGFTMPPGSKLIMQVHYNLLNTSGSDQSGMQMRLAGGDAGLKPLETALAQAPIELPCEPGASGPLCDRDAAVADVAKRFGAESAEMVRMLNQWCNGGAAPKAGNTQHCDQPVEQAGTIYMAAGHMHLLGRSIKVELNPGTAKARTVLDVPAYDFDNQALVPLKEPMKVAKGDVVRVTCTHDAQLRRQLPQLKTLPSRYVVWGEGTSDEMCLGIMVMAPG</sequence>
<dbReference type="eggNOG" id="COG2010">
    <property type="taxonomic scope" value="Bacteria"/>
</dbReference>
<dbReference type="RefSeq" id="WP_014442308.1">
    <property type="nucleotide sequence ID" value="NC_017093.1"/>
</dbReference>
<evidence type="ECO:0000256" key="3">
    <source>
        <dbReference type="SAM" id="SignalP"/>
    </source>
</evidence>
<dbReference type="InterPro" id="IPR036939">
    <property type="entry name" value="Cu2_ascorb_mOase_N_sf"/>
</dbReference>
<accession>I0H326</accession>
<dbReference type="EMBL" id="AP012319">
    <property type="protein sequence ID" value="BAL87413.1"/>
    <property type="molecule type" value="Genomic_DNA"/>
</dbReference>
<keyword evidence="3" id="KW-0732">Signal</keyword>
<dbReference type="Gene3D" id="2.60.120.230">
    <property type="match status" value="1"/>
</dbReference>
<evidence type="ECO:0000256" key="2">
    <source>
        <dbReference type="SAM" id="MobiDB-lite"/>
    </source>
</evidence>
<dbReference type="InterPro" id="IPR024548">
    <property type="entry name" value="Cu2_monoox_C"/>
</dbReference>
<dbReference type="GO" id="GO:0004500">
    <property type="term" value="F:dopamine beta-monooxygenase activity"/>
    <property type="evidence" value="ECO:0007669"/>
    <property type="project" value="InterPro"/>
</dbReference>
<feature type="chain" id="PRO_5003628489" description="Copper type II ascorbate-dependent monooxygenase C-terminal domain-containing protein" evidence="3">
    <location>
        <begin position="24"/>
        <end position="397"/>
    </location>
</feature>
<dbReference type="PATRIC" id="fig|512565.3.peg.2190"/>
<dbReference type="STRING" id="512565.AMIS_21930"/>
<feature type="signal peptide" evidence="3">
    <location>
        <begin position="1"/>
        <end position="23"/>
    </location>
</feature>
<keyword evidence="1" id="KW-1015">Disulfide bond</keyword>
<evidence type="ECO:0000256" key="1">
    <source>
        <dbReference type="ARBA" id="ARBA00023157"/>
    </source>
</evidence>
<organism evidence="5 6">
    <name type="scientific">Actinoplanes missouriensis (strain ATCC 14538 / DSM 43046 / CBS 188.64 / JCM 3121 / NBRC 102363 / NCIMB 12654 / NRRL B-3342 / UNCC 431)</name>
    <dbReference type="NCBI Taxonomy" id="512565"/>
    <lineage>
        <taxon>Bacteria</taxon>
        <taxon>Bacillati</taxon>
        <taxon>Actinomycetota</taxon>
        <taxon>Actinomycetes</taxon>
        <taxon>Micromonosporales</taxon>
        <taxon>Micromonosporaceae</taxon>
        <taxon>Actinoplanes</taxon>
    </lineage>
</organism>
<dbReference type="AlphaFoldDB" id="I0H326"/>
<feature type="compositionally biased region" description="Low complexity" evidence="2">
    <location>
        <begin position="27"/>
        <end position="58"/>
    </location>
</feature>
<feature type="domain" description="Copper type II ascorbate-dependent monooxygenase C-terminal" evidence="4">
    <location>
        <begin position="286"/>
        <end position="389"/>
    </location>
</feature>
<name>I0H326_ACTM4</name>
<reference evidence="5 6" key="1">
    <citation type="submission" date="2012-02" db="EMBL/GenBank/DDBJ databases">
        <title>Complete genome sequence of Actinoplanes missouriensis 431 (= NBRC 102363).</title>
        <authorList>
            <person name="Ohnishi Y."/>
            <person name="Ishikawa J."/>
            <person name="Sekine M."/>
            <person name="Hosoyama A."/>
            <person name="Harada T."/>
            <person name="Narita H."/>
            <person name="Hata T."/>
            <person name="Konno Y."/>
            <person name="Tutikane K."/>
            <person name="Fujita N."/>
            <person name="Horinouchi S."/>
            <person name="Hayakawa M."/>
        </authorList>
    </citation>
    <scope>NUCLEOTIDE SEQUENCE [LARGE SCALE GENOMIC DNA]</scope>
    <source>
        <strain evidence="6">ATCC 14538 / DSM 43046 / CBS 188.64 / JCM 3121 / NBRC 102363 / NCIMB 12654 / NRRL B-3342 / UNCC 431</strain>
    </source>
</reference>
<dbReference type="GO" id="GO:0005507">
    <property type="term" value="F:copper ion binding"/>
    <property type="evidence" value="ECO:0007669"/>
    <property type="project" value="InterPro"/>
</dbReference>
<dbReference type="PROSITE" id="PS51257">
    <property type="entry name" value="PROKAR_LIPOPROTEIN"/>
    <property type="match status" value="1"/>
</dbReference>
<dbReference type="Gene3D" id="2.60.120.310">
    <property type="entry name" value="Copper type II, ascorbate-dependent monooxygenase, N-terminal domain"/>
    <property type="match status" value="1"/>
</dbReference>
<dbReference type="Proteomes" id="UP000007882">
    <property type="component" value="Chromosome"/>
</dbReference>
<dbReference type="InterPro" id="IPR014784">
    <property type="entry name" value="Cu2_ascorb_mOase-like_C"/>
</dbReference>
<dbReference type="InterPro" id="IPR000945">
    <property type="entry name" value="DBH-like"/>
</dbReference>
<proteinExistence type="predicted"/>
<protein>
    <recommendedName>
        <fullName evidence="4">Copper type II ascorbate-dependent monooxygenase C-terminal domain-containing protein</fullName>
    </recommendedName>
</protein>